<evidence type="ECO:0000313" key="2">
    <source>
        <dbReference type="EMBL" id="QJA71786.1"/>
    </source>
</evidence>
<dbReference type="Gene3D" id="3.40.1360.10">
    <property type="match status" value="1"/>
</dbReference>
<dbReference type="Gene3D" id="3.40.50.300">
    <property type="entry name" value="P-loop containing nucleotide triphosphate hydrolases"/>
    <property type="match status" value="1"/>
</dbReference>
<accession>A0A6M3JPG0</accession>
<dbReference type="InterPro" id="IPR027417">
    <property type="entry name" value="P-loop_NTPase"/>
</dbReference>
<gene>
    <name evidence="2" type="ORF">MM415A03042_0010</name>
    <name evidence="1" type="ORF">MM415B00794_0008</name>
</gene>
<organism evidence="2">
    <name type="scientific">viral metagenome</name>
    <dbReference type="NCBI Taxonomy" id="1070528"/>
    <lineage>
        <taxon>unclassified sequences</taxon>
        <taxon>metagenomes</taxon>
        <taxon>organismal metagenomes</taxon>
    </lineage>
</organism>
<dbReference type="Pfam" id="PF13481">
    <property type="entry name" value="AAA_25"/>
    <property type="match status" value="1"/>
</dbReference>
<dbReference type="InterPro" id="IPR034154">
    <property type="entry name" value="TOPRIM_DnaG/twinkle"/>
</dbReference>
<dbReference type="EMBL" id="MT141899">
    <property type="protein sequence ID" value="QJA71786.1"/>
    <property type="molecule type" value="Genomic_DNA"/>
</dbReference>
<dbReference type="CDD" id="cd01029">
    <property type="entry name" value="TOPRIM_primases"/>
    <property type="match status" value="1"/>
</dbReference>
<proteinExistence type="predicted"/>
<dbReference type="SUPFAM" id="SSF52540">
    <property type="entry name" value="P-loop containing nucleoside triphosphate hydrolases"/>
    <property type="match status" value="1"/>
</dbReference>
<protein>
    <submittedName>
        <fullName evidence="2">Putative ATPase domain containing protein</fullName>
    </submittedName>
</protein>
<name>A0A6M3JPG0_9ZZZZ</name>
<evidence type="ECO:0000313" key="1">
    <source>
        <dbReference type="EMBL" id="QJA62352.1"/>
    </source>
</evidence>
<dbReference type="AlphaFoldDB" id="A0A6M3JPG0"/>
<dbReference type="SUPFAM" id="SSF56731">
    <property type="entry name" value="DNA primase core"/>
    <property type="match status" value="1"/>
</dbReference>
<dbReference type="EMBL" id="MT141469">
    <property type="protein sequence ID" value="QJA62352.1"/>
    <property type="molecule type" value="Genomic_DNA"/>
</dbReference>
<sequence length="672" mass="75417">MEIGILLSKLQKVKKLSDGSFLALCPAHADKNPSLHIAVKDDKILLSCQAGCKTVDVVKAMGLEMTDLFLKDREPKQPAKAEIVATYDYKDEQGNLLFQVCRMKPKSFRQRHKNDKGEWEWKMDGVRRILYHLPDLMLNLTDKVYIVEGEKDCDNLWGYGLVSTTSPGGANNWRKEYSELLKGRKVVIIPDNDKAGMEYAREVAYSLTGKATISCILLPEKVKDISDWLDSGADIKELEMMEQDISALMDAGKPEYKFDNEAVVWYKQAGDRQMCFRVESLRMERTGVHGKVTILCDYVPLGWSLFNIERSEDRTKLANLAYKQVNKDIKEHYTDADIRRDLDIFCAGAWDFNLSSYNPELLYGDENPMPINFFLKPYIVEGGGTIIFAAPGKGKSFTALLWAASINHGVNKYWQVNQAKVLFINLERSRESVRRRLSQVNKVLGLPATKPMLILNARGKSLSEVALPCRKMVEKFGIEVVVLDSISRAGYGDLTENRPVNAIIDSLSSLCKTWVALAHTPRADESHVFGGIMFEAGADIVVRVSSDIATNGTLGTGYEITKSNDVPMTSGQVIWAMEFDDTGLTGFRRARAGEFLEIEGKRKIGMLEAIEEYIDNQDSGDATGSMIADEVGLNRSNVSSILNSRSDKFVKTRKVKTSQYYGLKSVRQEDNF</sequence>
<dbReference type="Pfam" id="PF13155">
    <property type="entry name" value="Toprim_2"/>
    <property type="match status" value="1"/>
</dbReference>
<reference evidence="2" key="1">
    <citation type="submission" date="2020-03" db="EMBL/GenBank/DDBJ databases">
        <title>The deep terrestrial virosphere.</title>
        <authorList>
            <person name="Holmfeldt K."/>
            <person name="Nilsson E."/>
            <person name="Simone D."/>
            <person name="Lopez-Fernandez M."/>
            <person name="Wu X."/>
            <person name="de Brujin I."/>
            <person name="Lundin D."/>
            <person name="Andersson A."/>
            <person name="Bertilsson S."/>
            <person name="Dopson M."/>
        </authorList>
    </citation>
    <scope>NUCLEOTIDE SEQUENCE</scope>
    <source>
        <strain evidence="2">MM415A03042</strain>
        <strain evidence="1">MM415B00794</strain>
    </source>
</reference>